<evidence type="ECO:0000259" key="5">
    <source>
        <dbReference type="Pfam" id="PF00293"/>
    </source>
</evidence>
<gene>
    <name evidence="7" type="ORF">IFM89_039160</name>
</gene>
<evidence type="ECO:0000259" key="6">
    <source>
        <dbReference type="Pfam" id="PF02867"/>
    </source>
</evidence>
<reference evidence="7 8" key="1">
    <citation type="submission" date="2020-10" db="EMBL/GenBank/DDBJ databases">
        <title>The Coptis chinensis genome and diversification of protoberbering-type alkaloids.</title>
        <authorList>
            <person name="Wang B."/>
            <person name="Shu S."/>
            <person name="Song C."/>
            <person name="Liu Y."/>
        </authorList>
    </citation>
    <scope>NUCLEOTIDE SEQUENCE [LARGE SCALE GENOMIC DNA]</scope>
    <source>
        <strain evidence="7">HL-2020</strain>
        <tissue evidence="7">Leaf</tissue>
    </source>
</reference>
<protein>
    <recommendedName>
        <fullName evidence="9">Nudix hydrolase domain-containing protein</fullName>
    </recommendedName>
</protein>
<keyword evidence="4" id="KW-0812">Transmembrane</keyword>
<dbReference type="PANTHER" id="PTHR11573">
    <property type="entry name" value="RIBONUCLEOSIDE-DIPHOSPHATE REDUCTASE LARGE CHAIN"/>
    <property type="match status" value="1"/>
</dbReference>
<keyword evidence="8" id="KW-1185">Reference proteome</keyword>
<keyword evidence="4" id="KW-1133">Transmembrane helix</keyword>
<feature type="domain" description="Ribonucleotide reductase large subunit C-terminal" evidence="6">
    <location>
        <begin position="1"/>
        <end position="84"/>
    </location>
</feature>
<comment type="similarity">
    <text evidence="1">Belongs to the ribonucleoside diphosphate reductase large chain family.</text>
</comment>
<accession>A0A835LQQ6</accession>
<comment type="caution">
    <text evidence="7">The sequence shown here is derived from an EMBL/GenBank/DDBJ whole genome shotgun (WGS) entry which is preliminary data.</text>
</comment>
<feature type="domain" description="Nudix hydrolase" evidence="5">
    <location>
        <begin position="116"/>
        <end position="156"/>
    </location>
</feature>
<feature type="compositionally biased region" description="Basic and acidic residues" evidence="3">
    <location>
        <begin position="156"/>
        <end position="175"/>
    </location>
</feature>
<dbReference type="GO" id="GO:0016787">
    <property type="term" value="F:hydrolase activity"/>
    <property type="evidence" value="ECO:0007669"/>
    <property type="project" value="UniProtKB-KW"/>
</dbReference>
<evidence type="ECO:0000256" key="4">
    <source>
        <dbReference type="SAM" id="Phobius"/>
    </source>
</evidence>
<proteinExistence type="inferred from homology"/>
<dbReference type="GO" id="GO:0005524">
    <property type="term" value="F:ATP binding"/>
    <property type="evidence" value="ECO:0007669"/>
    <property type="project" value="TreeGrafter"/>
</dbReference>
<dbReference type="OrthoDB" id="3000483at2759"/>
<dbReference type="GO" id="GO:0009263">
    <property type="term" value="P:deoxyribonucleotide biosynthetic process"/>
    <property type="evidence" value="ECO:0007669"/>
    <property type="project" value="TreeGrafter"/>
</dbReference>
<dbReference type="Gene3D" id="3.20.70.20">
    <property type="match status" value="2"/>
</dbReference>
<evidence type="ECO:0000313" key="7">
    <source>
        <dbReference type="EMBL" id="KAF9603940.1"/>
    </source>
</evidence>
<dbReference type="GO" id="GO:0005971">
    <property type="term" value="C:ribonucleoside-diphosphate reductase complex"/>
    <property type="evidence" value="ECO:0007669"/>
    <property type="project" value="TreeGrafter"/>
</dbReference>
<dbReference type="EMBL" id="JADFTS010000006">
    <property type="protein sequence ID" value="KAF9603940.1"/>
    <property type="molecule type" value="Genomic_DNA"/>
</dbReference>
<dbReference type="SUPFAM" id="SSF51998">
    <property type="entry name" value="PFL-like glycyl radical enzymes"/>
    <property type="match status" value="1"/>
</dbReference>
<organism evidence="7 8">
    <name type="scientific">Coptis chinensis</name>
    <dbReference type="NCBI Taxonomy" id="261450"/>
    <lineage>
        <taxon>Eukaryota</taxon>
        <taxon>Viridiplantae</taxon>
        <taxon>Streptophyta</taxon>
        <taxon>Embryophyta</taxon>
        <taxon>Tracheophyta</taxon>
        <taxon>Spermatophyta</taxon>
        <taxon>Magnoliopsida</taxon>
        <taxon>Ranunculales</taxon>
        <taxon>Ranunculaceae</taxon>
        <taxon>Coptidoideae</taxon>
        <taxon>Coptis</taxon>
    </lineage>
</organism>
<dbReference type="PANTHER" id="PTHR11573:SF6">
    <property type="entry name" value="RIBONUCLEOSIDE-DIPHOSPHATE REDUCTASE LARGE SUBUNIT"/>
    <property type="match status" value="1"/>
</dbReference>
<evidence type="ECO:0008006" key="9">
    <source>
        <dbReference type="Google" id="ProtNLM"/>
    </source>
</evidence>
<dbReference type="InterPro" id="IPR015797">
    <property type="entry name" value="NUDIX_hydrolase-like_dom_sf"/>
</dbReference>
<evidence type="ECO:0000256" key="1">
    <source>
        <dbReference type="ARBA" id="ARBA00010406"/>
    </source>
</evidence>
<dbReference type="InterPro" id="IPR000086">
    <property type="entry name" value="NUDIX_hydrolase_dom"/>
</dbReference>
<dbReference type="InterPro" id="IPR020084">
    <property type="entry name" value="NUDIX_hydrolase_CS"/>
</dbReference>
<name>A0A835LQQ6_9MAGN</name>
<dbReference type="Pfam" id="PF00293">
    <property type="entry name" value="NUDIX"/>
    <property type="match status" value="1"/>
</dbReference>
<feature type="compositionally biased region" description="Polar residues" evidence="3">
    <location>
        <begin position="230"/>
        <end position="244"/>
    </location>
</feature>
<evidence type="ECO:0000256" key="2">
    <source>
        <dbReference type="ARBA" id="ARBA00022801"/>
    </source>
</evidence>
<dbReference type="SUPFAM" id="SSF55811">
    <property type="entry name" value="Nudix"/>
    <property type="match status" value="1"/>
</dbReference>
<dbReference type="AlphaFoldDB" id="A0A835LQQ6"/>
<feature type="transmembrane region" description="Helical" evidence="4">
    <location>
        <begin position="194"/>
        <end position="215"/>
    </location>
</feature>
<dbReference type="PROSITE" id="PS00893">
    <property type="entry name" value="NUDIX_BOX"/>
    <property type="match status" value="1"/>
</dbReference>
<keyword evidence="4" id="KW-0472">Membrane</keyword>
<dbReference type="Proteomes" id="UP000631114">
    <property type="component" value="Unassembled WGS sequence"/>
</dbReference>
<dbReference type="GO" id="GO:0004748">
    <property type="term" value="F:ribonucleoside-diphosphate reductase activity, thioredoxin disulfide as acceptor"/>
    <property type="evidence" value="ECO:0007669"/>
    <property type="project" value="TreeGrafter"/>
</dbReference>
<keyword evidence="2" id="KW-0378">Hydrolase</keyword>
<dbReference type="InterPro" id="IPR039718">
    <property type="entry name" value="Rrm1"/>
</dbReference>
<feature type="region of interest" description="Disordered" evidence="3">
    <location>
        <begin position="156"/>
        <end position="179"/>
    </location>
</feature>
<dbReference type="InterPro" id="IPR000788">
    <property type="entry name" value="RNR_lg_C"/>
</dbReference>
<evidence type="ECO:0000256" key="3">
    <source>
        <dbReference type="SAM" id="MobiDB-lite"/>
    </source>
</evidence>
<sequence>MLFKDACNRKSNQQNLSTIKSSNLCIEIIEYTSPTETAVYNLASIALPRYVREKDVPIESHPSKLVGSSSSKNRYFDFDKLAEAQQLNKDIFETIYYHALKASYELAAKEGPYETYQGCPVSKGGVDEGEELRTAAFRELKEETGVTSAEILTEGKEEDFAGSETKEYKNSDVGHKGHSTNDNYDSVSFLEPKIMGIAVSGMFILCCGLLCPCFCSKRKEASRAVLEPSSMDSVPSAELNSASKNIPDRLDSPLRGPGSPHQMPTAPLRVPPSPSRFTMSPQRKRIGSIHLNLNQIMKTTENFLTFTTDR</sequence>
<evidence type="ECO:0000313" key="8">
    <source>
        <dbReference type="Proteomes" id="UP000631114"/>
    </source>
</evidence>
<dbReference type="Pfam" id="PF02867">
    <property type="entry name" value="Ribonuc_red_lgC"/>
    <property type="match status" value="1"/>
</dbReference>
<feature type="region of interest" description="Disordered" evidence="3">
    <location>
        <begin position="225"/>
        <end position="278"/>
    </location>
</feature>